<evidence type="ECO:0000259" key="6">
    <source>
        <dbReference type="PROSITE" id="PS51077"/>
    </source>
</evidence>
<evidence type="ECO:0000256" key="4">
    <source>
        <dbReference type="ARBA" id="ARBA00058938"/>
    </source>
</evidence>
<dbReference type="SUPFAM" id="SSF55781">
    <property type="entry name" value="GAF domain-like"/>
    <property type="match status" value="1"/>
</dbReference>
<evidence type="ECO:0000313" key="8">
    <source>
        <dbReference type="EMBL" id="WNR43500.1"/>
    </source>
</evidence>
<dbReference type="Gene3D" id="3.30.450.40">
    <property type="match status" value="1"/>
</dbReference>
<sequence length="253" mass="28262">MSIQSLDRAFDILELIANQSSPVPLKNIAEEMGLSVSTVHNLVRTMVNRGYVEHVSARGGFTLGNQLVELAANVPSHLQITELVRPFVLQLYNQSEKESTYFSTFRKDVISPEIYIPSSYALSVTLGADTLDKLHTSSQGKVFLAYMTESRREKYIRTHSLDRLGPNTIVDPESLRHEIVRVKELGYALNEDETELGASGIAAPLLQEDGRLLGVFAIGLPSVRMTEKKQRLISLIKGIAEDSRRHLMMNRPV</sequence>
<name>A0AA96LKL8_9BACL</name>
<comment type="function">
    <text evidence="4">May be an activator protein for the gylABX operon.</text>
</comment>
<dbReference type="PROSITE" id="PS51077">
    <property type="entry name" value="HTH_ICLR"/>
    <property type="match status" value="1"/>
</dbReference>
<dbReference type="GO" id="GO:0003677">
    <property type="term" value="F:DNA binding"/>
    <property type="evidence" value="ECO:0007669"/>
    <property type="project" value="UniProtKB-KW"/>
</dbReference>
<dbReference type="SMART" id="SM00346">
    <property type="entry name" value="HTH_ICLR"/>
    <property type="match status" value="1"/>
</dbReference>
<evidence type="ECO:0000259" key="7">
    <source>
        <dbReference type="PROSITE" id="PS51078"/>
    </source>
</evidence>
<keyword evidence="2" id="KW-0238">DNA-binding</keyword>
<dbReference type="EMBL" id="CP130319">
    <property type="protein sequence ID" value="WNR43500.1"/>
    <property type="molecule type" value="Genomic_DNA"/>
</dbReference>
<feature type="domain" description="IclR-ED" evidence="7">
    <location>
        <begin position="66"/>
        <end position="249"/>
    </location>
</feature>
<dbReference type="AlphaFoldDB" id="A0AA96LKL8"/>
<dbReference type="KEGG" id="proo:MJB10_20675"/>
<dbReference type="FunFam" id="1.10.10.10:FF:000056">
    <property type="entry name" value="IclR family transcriptional regulator"/>
    <property type="match status" value="1"/>
</dbReference>
<dbReference type="RefSeq" id="WP_314797838.1">
    <property type="nucleotide sequence ID" value="NZ_CP130319.1"/>
</dbReference>
<dbReference type="Gene3D" id="1.10.10.10">
    <property type="entry name" value="Winged helix-like DNA-binding domain superfamily/Winged helix DNA-binding domain"/>
    <property type="match status" value="1"/>
</dbReference>
<keyword evidence="9" id="KW-1185">Reference proteome</keyword>
<dbReference type="GO" id="GO:0045892">
    <property type="term" value="P:negative regulation of DNA-templated transcription"/>
    <property type="evidence" value="ECO:0007669"/>
    <property type="project" value="UniProtKB-ARBA"/>
</dbReference>
<accession>A0AA96LKL8</accession>
<dbReference type="Proteomes" id="UP001304650">
    <property type="component" value="Chromosome"/>
</dbReference>
<evidence type="ECO:0000256" key="5">
    <source>
        <dbReference type="ARBA" id="ARBA00070406"/>
    </source>
</evidence>
<dbReference type="InterPro" id="IPR036388">
    <property type="entry name" value="WH-like_DNA-bd_sf"/>
</dbReference>
<dbReference type="InterPro" id="IPR036390">
    <property type="entry name" value="WH_DNA-bd_sf"/>
</dbReference>
<evidence type="ECO:0000313" key="9">
    <source>
        <dbReference type="Proteomes" id="UP001304650"/>
    </source>
</evidence>
<dbReference type="SUPFAM" id="SSF46785">
    <property type="entry name" value="Winged helix' DNA-binding domain"/>
    <property type="match status" value="1"/>
</dbReference>
<reference evidence="8" key="1">
    <citation type="submission" date="2022-02" db="EMBL/GenBank/DDBJ databases">
        <title>Paenibacillus sp. MBLB1832 Whole Genome Shotgun Sequencing.</title>
        <authorList>
            <person name="Hwang C.Y."/>
            <person name="Cho E.-S."/>
            <person name="Seo M.-J."/>
        </authorList>
    </citation>
    <scope>NUCLEOTIDE SEQUENCE</scope>
    <source>
        <strain evidence="8">MBLB1832</strain>
    </source>
</reference>
<dbReference type="InterPro" id="IPR014757">
    <property type="entry name" value="Tscrpt_reg_IclR_C"/>
</dbReference>
<dbReference type="InterPro" id="IPR029016">
    <property type="entry name" value="GAF-like_dom_sf"/>
</dbReference>
<dbReference type="PANTHER" id="PTHR30136:SF24">
    <property type="entry name" value="HTH-TYPE TRANSCRIPTIONAL REPRESSOR ALLR"/>
    <property type="match status" value="1"/>
</dbReference>
<dbReference type="PROSITE" id="PS51078">
    <property type="entry name" value="ICLR_ED"/>
    <property type="match status" value="1"/>
</dbReference>
<organism evidence="8 9">
    <name type="scientific">Paenibacillus roseopurpureus</name>
    <dbReference type="NCBI Taxonomy" id="2918901"/>
    <lineage>
        <taxon>Bacteria</taxon>
        <taxon>Bacillati</taxon>
        <taxon>Bacillota</taxon>
        <taxon>Bacilli</taxon>
        <taxon>Bacillales</taxon>
        <taxon>Paenibacillaceae</taxon>
        <taxon>Paenibacillus</taxon>
    </lineage>
</organism>
<dbReference type="GO" id="GO:0003700">
    <property type="term" value="F:DNA-binding transcription factor activity"/>
    <property type="evidence" value="ECO:0007669"/>
    <property type="project" value="TreeGrafter"/>
</dbReference>
<protein>
    <recommendedName>
        <fullName evidence="5">Glycerol operon regulatory protein</fullName>
    </recommendedName>
</protein>
<evidence type="ECO:0000256" key="2">
    <source>
        <dbReference type="ARBA" id="ARBA00023125"/>
    </source>
</evidence>
<dbReference type="PANTHER" id="PTHR30136">
    <property type="entry name" value="HELIX-TURN-HELIX TRANSCRIPTIONAL REGULATOR, ICLR FAMILY"/>
    <property type="match status" value="1"/>
</dbReference>
<dbReference type="InterPro" id="IPR005471">
    <property type="entry name" value="Tscrpt_reg_IclR_N"/>
</dbReference>
<dbReference type="Pfam" id="PF09339">
    <property type="entry name" value="HTH_IclR"/>
    <property type="match status" value="1"/>
</dbReference>
<dbReference type="InterPro" id="IPR050707">
    <property type="entry name" value="HTH_MetabolicPath_Reg"/>
</dbReference>
<evidence type="ECO:0000256" key="3">
    <source>
        <dbReference type="ARBA" id="ARBA00023163"/>
    </source>
</evidence>
<keyword evidence="3" id="KW-0804">Transcription</keyword>
<evidence type="ECO:0000256" key="1">
    <source>
        <dbReference type="ARBA" id="ARBA00023015"/>
    </source>
</evidence>
<proteinExistence type="predicted"/>
<dbReference type="Pfam" id="PF01614">
    <property type="entry name" value="IclR_C"/>
    <property type="match status" value="1"/>
</dbReference>
<feature type="domain" description="HTH iclR-type" evidence="6">
    <location>
        <begin position="3"/>
        <end position="65"/>
    </location>
</feature>
<gene>
    <name evidence="8" type="ORF">MJB10_20675</name>
</gene>
<keyword evidence="1" id="KW-0805">Transcription regulation</keyword>